<keyword evidence="5" id="KW-0288">FMN</keyword>
<comment type="cofactor">
    <cofactor evidence="2">
        <name>[4Fe-4S] cluster</name>
        <dbReference type="ChEBI" id="CHEBI:49883"/>
    </cofactor>
</comment>
<dbReference type="GO" id="GO:0046872">
    <property type="term" value="F:metal ion binding"/>
    <property type="evidence" value="ECO:0007669"/>
    <property type="project" value="UniProtKB-KW"/>
</dbReference>
<keyword evidence="7" id="KW-0560">Oxidoreductase</keyword>
<comment type="cofactor">
    <cofactor evidence="1">
        <name>FMN</name>
        <dbReference type="ChEBI" id="CHEBI:58210"/>
    </cofactor>
</comment>
<feature type="domain" description="FAD/NAD(P)-binding" evidence="11">
    <location>
        <begin position="380"/>
        <end position="621"/>
    </location>
</feature>
<dbReference type="InterPro" id="IPR023753">
    <property type="entry name" value="FAD/NAD-binding_dom"/>
</dbReference>
<dbReference type="PRINTS" id="PR00368">
    <property type="entry name" value="FADPNR"/>
</dbReference>
<dbReference type="Gene3D" id="3.20.20.70">
    <property type="entry name" value="Aldolase class I"/>
    <property type="match status" value="1"/>
</dbReference>
<keyword evidence="13" id="KW-1185">Reference proteome</keyword>
<evidence type="ECO:0000256" key="1">
    <source>
        <dbReference type="ARBA" id="ARBA00001917"/>
    </source>
</evidence>
<evidence type="ECO:0000256" key="6">
    <source>
        <dbReference type="ARBA" id="ARBA00022723"/>
    </source>
</evidence>
<dbReference type="SUPFAM" id="SSF51971">
    <property type="entry name" value="Nucleotide-binding domain"/>
    <property type="match status" value="1"/>
</dbReference>
<evidence type="ECO:0000259" key="10">
    <source>
        <dbReference type="Pfam" id="PF00724"/>
    </source>
</evidence>
<proteinExistence type="inferred from homology"/>
<evidence type="ECO:0000256" key="8">
    <source>
        <dbReference type="ARBA" id="ARBA00023004"/>
    </source>
</evidence>
<dbReference type="AlphaFoldDB" id="A0A7W6A044"/>
<dbReference type="Proteomes" id="UP000562395">
    <property type="component" value="Unassembled WGS sequence"/>
</dbReference>
<dbReference type="SUPFAM" id="SSF51905">
    <property type="entry name" value="FAD/NAD(P)-binding domain"/>
    <property type="match status" value="1"/>
</dbReference>
<dbReference type="InterPro" id="IPR051793">
    <property type="entry name" value="NADH:flavin_oxidoreductase"/>
</dbReference>
<dbReference type="InterPro" id="IPR036188">
    <property type="entry name" value="FAD/NAD-bd_sf"/>
</dbReference>
<keyword evidence="9" id="KW-0411">Iron-sulfur</keyword>
<dbReference type="RefSeq" id="WP_183614643.1">
    <property type="nucleotide sequence ID" value="NZ_JACICY010000010.1"/>
</dbReference>
<dbReference type="GO" id="GO:0051536">
    <property type="term" value="F:iron-sulfur cluster binding"/>
    <property type="evidence" value="ECO:0007669"/>
    <property type="project" value="UniProtKB-KW"/>
</dbReference>
<dbReference type="GO" id="GO:0016491">
    <property type="term" value="F:oxidoreductase activity"/>
    <property type="evidence" value="ECO:0007669"/>
    <property type="project" value="UniProtKB-KW"/>
</dbReference>
<comment type="similarity">
    <text evidence="3">In the N-terminal section; belongs to the NADH:flavin oxidoreductase/NADH oxidase family.</text>
</comment>
<accession>A0A7W6A044</accession>
<name>A0A7W6A044_9SPHN</name>
<evidence type="ECO:0000256" key="9">
    <source>
        <dbReference type="ARBA" id="ARBA00023014"/>
    </source>
</evidence>
<evidence type="ECO:0000313" key="12">
    <source>
        <dbReference type="EMBL" id="MBB3862152.1"/>
    </source>
</evidence>
<evidence type="ECO:0000256" key="3">
    <source>
        <dbReference type="ARBA" id="ARBA00011048"/>
    </source>
</evidence>
<feature type="domain" description="NADH:flavin oxidoreductase/NADH oxidase N-terminal" evidence="10">
    <location>
        <begin position="7"/>
        <end position="325"/>
    </location>
</feature>
<dbReference type="SUPFAM" id="SSF51395">
    <property type="entry name" value="FMN-linked oxidoreductases"/>
    <property type="match status" value="1"/>
</dbReference>
<dbReference type="Pfam" id="PF07992">
    <property type="entry name" value="Pyr_redox_2"/>
    <property type="match status" value="1"/>
</dbReference>
<protein>
    <submittedName>
        <fullName evidence="12">2,4-dienoyl-CoA reductase-like NADH-dependent reductase (Old Yellow Enzyme family)/thioredoxin reductase</fullName>
    </submittedName>
</protein>
<dbReference type="Gene3D" id="3.40.50.720">
    <property type="entry name" value="NAD(P)-binding Rossmann-like Domain"/>
    <property type="match status" value="1"/>
</dbReference>
<evidence type="ECO:0000256" key="4">
    <source>
        <dbReference type="ARBA" id="ARBA00022630"/>
    </source>
</evidence>
<reference evidence="12 13" key="1">
    <citation type="submission" date="2020-08" db="EMBL/GenBank/DDBJ databases">
        <title>Genomic Encyclopedia of Type Strains, Phase IV (KMG-IV): sequencing the most valuable type-strain genomes for metagenomic binning, comparative biology and taxonomic classification.</title>
        <authorList>
            <person name="Goeker M."/>
        </authorList>
    </citation>
    <scope>NUCLEOTIDE SEQUENCE [LARGE SCALE GENOMIC DNA]</scope>
    <source>
        <strain evidence="12 13">DSM 14552</strain>
    </source>
</reference>
<dbReference type="PANTHER" id="PTHR42917:SF2">
    <property type="entry name" value="2,4-DIENOYL-COA REDUCTASE [(2E)-ENOYL-COA-PRODUCING]"/>
    <property type="match status" value="1"/>
</dbReference>
<evidence type="ECO:0000259" key="11">
    <source>
        <dbReference type="Pfam" id="PF07992"/>
    </source>
</evidence>
<dbReference type="InterPro" id="IPR001155">
    <property type="entry name" value="OxRdtase_FMN_N"/>
</dbReference>
<dbReference type="Pfam" id="PF00724">
    <property type="entry name" value="Oxidored_FMN"/>
    <property type="match status" value="1"/>
</dbReference>
<keyword evidence="4" id="KW-0285">Flavoprotein</keyword>
<dbReference type="InterPro" id="IPR013785">
    <property type="entry name" value="Aldolase_TIM"/>
</dbReference>
<comment type="caution">
    <text evidence="12">The sequence shown here is derived from an EMBL/GenBank/DDBJ whole genome shotgun (WGS) entry which is preliminary data.</text>
</comment>
<evidence type="ECO:0000256" key="7">
    <source>
        <dbReference type="ARBA" id="ARBA00023002"/>
    </source>
</evidence>
<organism evidence="12 13">
    <name type="scientific">Novosphingobium hassiacum</name>
    <dbReference type="NCBI Taxonomy" id="173676"/>
    <lineage>
        <taxon>Bacteria</taxon>
        <taxon>Pseudomonadati</taxon>
        <taxon>Pseudomonadota</taxon>
        <taxon>Alphaproteobacteria</taxon>
        <taxon>Sphingomonadales</taxon>
        <taxon>Sphingomonadaceae</taxon>
        <taxon>Novosphingobium</taxon>
    </lineage>
</organism>
<gene>
    <name evidence="12" type="ORF">GGQ88_003450</name>
</gene>
<evidence type="ECO:0000256" key="2">
    <source>
        <dbReference type="ARBA" id="ARBA00001966"/>
    </source>
</evidence>
<dbReference type="GO" id="GO:0010181">
    <property type="term" value="F:FMN binding"/>
    <property type="evidence" value="ECO:0007669"/>
    <property type="project" value="InterPro"/>
</dbReference>
<evidence type="ECO:0000256" key="5">
    <source>
        <dbReference type="ARBA" id="ARBA00022643"/>
    </source>
</evidence>
<dbReference type="EMBL" id="JACICY010000010">
    <property type="protein sequence ID" value="MBB3862152.1"/>
    <property type="molecule type" value="Genomic_DNA"/>
</dbReference>
<sequence>MNYTHVHTPLQIGRTTIKNRIFRPAHATILGKGGMSDALIAYHEARARGGAGLSIVEVGSVHPTSPLAIDLWKAELEPGYRKLGDMGRKYDMKIFQQLWHAGHHGMPKDGSPPWGVSATPSVEVGIVPLEMTKSMIAEIIEAYATAARRMEAWGIDGVDVHCAHGYLPGQFLSANTNLREDEYGGATVEERSRFVIELMEAVRSAVSRDFVVGVRLAPDLTVNGVDEDQNLAIALMLEERGLTDYINVSVGNYNSYTKMVGGMHEPVGYELPTSIPITRKVKLPTMVVGRFRTLEECDQVIRAGDGDMVGLVRAMIADPDLVTKSLAGKAEEVRPCIGCNQACVAQVSTEHGHLECTVNPGNGHELYRGDALLAPAAEPKKVLVVGGGPAGLEAARVAALRGHKVTLAEASPVLGGTLRAAAKAPTRHGMVDIATWLEAEVFRLGVEVQLSTYMDADDVTASGAEAVIVATGSFPRMDGLQHSHPGQPIRNFNRRNVISAFDLFMQPPADLGKTAVVIDDVGHYEGLAAAEQLIAAGLSVTYVTRLRMFAQLAQAPLMVEPFLTRMRGKPFDYLIRHRAVEFTENEVLVSPTHFTDDADVRRLPADTVVFVSANQPNRELYASISDRNTDTRIVGDANSPRFLQVAIREGHLAGASI</sequence>
<keyword evidence="8" id="KW-0408">Iron</keyword>
<dbReference type="Gene3D" id="3.50.50.60">
    <property type="entry name" value="FAD/NAD(P)-binding domain"/>
    <property type="match status" value="1"/>
</dbReference>
<dbReference type="PANTHER" id="PTHR42917">
    <property type="entry name" value="2,4-DIENOYL-COA REDUCTASE"/>
    <property type="match status" value="1"/>
</dbReference>
<evidence type="ECO:0000313" key="13">
    <source>
        <dbReference type="Proteomes" id="UP000562395"/>
    </source>
</evidence>
<keyword evidence="6" id="KW-0479">Metal-binding</keyword>